<evidence type="ECO:0000256" key="3">
    <source>
        <dbReference type="SAM" id="MobiDB-lite"/>
    </source>
</evidence>
<keyword evidence="6" id="KW-1185">Reference proteome</keyword>
<keyword evidence="2" id="KW-0175">Coiled coil</keyword>
<feature type="compositionally biased region" description="Basic and acidic residues" evidence="3">
    <location>
        <begin position="459"/>
        <end position="473"/>
    </location>
</feature>
<dbReference type="GO" id="GO:0008270">
    <property type="term" value="F:zinc ion binding"/>
    <property type="evidence" value="ECO:0007669"/>
    <property type="project" value="UniProtKB-KW"/>
</dbReference>
<dbReference type="InterPro" id="IPR013083">
    <property type="entry name" value="Znf_RING/FYVE/PHD"/>
</dbReference>
<keyword evidence="1" id="KW-0479">Metal-binding</keyword>
<evidence type="ECO:0000259" key="4">
    <source>
        <dbReference type="PROSITE" id="PS50089"/>
    </source>
</evidence>
<dbReference type="Pfam" id="PF13920">
    <property type="entry name" value="zf-C3HC4_3"/>
    <property type="match status" value="1"/>
</dbReference>
<evidence type="ECO:0000313" key="6">
    <source>
        <dbReference type="Proteomes" id="UP000242715"/>
    </source>
</evidence>
<keyword evidence="1" id="KW-0863">Zinc-finger</keyword>
<accession>A0A2Z6M3K0</accession>
<protein>
    <recommendedName>
        <fullName evidence="4">RING-type domain-containing protein</fullName>
    </recommendedName>
</protein>
<feature type="region of interest" description="Disordered" evidence="3">
    <location>
        <begin position="757"/>
        <end position="777"/>
    </location>
</feature>
<feature type="region of interest" description="Disordered" evidence="3">
    <location>
        <begin position="691"/>
        <end position="713"/>
    </location>
</feature>
<evidence type="ECO:0000313" key="5">
    <source>
        <dbReference type="EMBL" id="GAU13753.1"/>
    </source>
</evidence>
<sequence length="833" mass="94972">MASSEVEIASFNLSQNQKTQKTTWVSRVAKNNNNLGTLNFNKRFHNVFGEKDDSSLSALVSPRHSNIVDRWAARQAQEVVTNLGKKNNEDADKVFDKFPSRSSSFNYRRRREDSVSPPRSDASSESEKASGLGASSLVQIWEKRLNQSNCTKQNVPLAGRTNSDLSCNDINACSVEDHGRVSEEEESFDEQFTCWEYDKTKVSTYQKCLPKVKCNSDAAESEKIKVADIIKRLCVDNDQELSNGVTSSPYRERDCVSTPKQLTEHRSFGKVRSHPRIRGRQAFNDLMMHFECDRHGELNNLAERGAVSKFTQRGCIQSLLRLRLLQRGVAVFDPSRPKSTGHGGNKQECPKSTGHEGNKQQQQQQQQQQEGSTGHEGNKQQQQQQQQQQEGSTGHEGNKQQQGSVIMQLKERFDTRDEQRISSQKEVTDIHCKKHTENPMSQTNACVKEEGHLSCGFEARNDDPKETVEESSPKVDSNSNEMVDEVEARDQQLYDTIETDYNEILEEKEYSDYNYDETTASYDWISPISRPKSYWEKLRQEWYRKILDFGSSNDERRELLQRKTVSTVLCSGFRERMDKLMKSHVGTQTHLVNNQYDEEDPEESMEKLMAFYYDRLRVSGSSEEDGKDTNEKEVSEEDECINSGSDHELGDCHSGSDHELCDCSPSIHTPSSTTWSYRDTDVGDDSARAAFESSPLHSQPFYQDSTQYSSPANPTSIEMEIIYDLRAQMELLYQEMSELRKTLKNCTDMQMQMQLQQSQNQEVHKVKGKKGSKKKSKKGNCCICNENKVNAVLYRCGHMCACIKCAKELQWKNGKCPICQVAIIDVVKVHANT</sequence>
<dbReference type="SUPFAM" id="SSF57850">
    <property type="entry name" value="RING/U-box"/>
    <property type="match status" value="1"/>
</dbReference>
<feature type="compositionally biased region" description="Low complexity" evidence="3">
    <location>
        <begin position="380"/>
        <end position="389"/>
    </location>
</feature>
<reference evidence="6" key="1">
    <citation type="journal article" date="2017" name="Front. Plant Sci.">
        <title>Climate Clever Clovers: New Paradigm to Reduce the Environmental Footprint of Ruminants by Breeding Low Methanogenic Forages Utilizing Haplotype Variation.</title>
        <authorList>
            <person name="Kaur P."/>
            <person name="Appels R."/>
            <person name="Bayer P.E."/>
            <person name="Keeble-Gagnere G."/>
            <person name="Wang J."/>
            <person name="Hirakawa H."/>
            <person name="Shirasawa K."/>
            <person name="Vercoe P."/>
            <person name="Stefanova K."/>
            <person name="Durmic Z."/>
            <person name="Nichols P."/>
            <person name="Revell C."/>
            <person name="Isobe S.N."/>
            <person name="Edwards D."/>
            <person name="Erskine W."/>
        </authorList>
    </citation>
    <scope>NUCLEOTIDE SEQUENCE [LARGE SCALE GENOMIC DNA]</scope>
    <source>
        <strain evidence="6">cv. Daliak</strain>
    </source>
</reference>
<dbReference type="PROSITE" id="PS50089">
    <property type="entry name" value="ZF_RING_2"/>
    <property type="match status" value="1"/>
</dbReference>
<feature type="region of interest" description="Disordered" evidence="3">
    <location>
        <begin position="333"/>
        <end position="404"/>
    </location>
</feature>
<proteinExistence type="predicted"/>
<dbReference type="EMBL" id="DF973140">
    <property type="protein sequence ID" value="GAU13753.1"/>
    <property type="molecule type" value="Genomic_DNA"/>
</dbReference>
<dbReference type="OrthoDB" id="6078042at2759"/>
<feature type="compositionally biased region" description="Basic residues" evidence="3">
    <location>
        <begin position="766"/>
        <end position="777"/>
    </location>
</feature>
<dbReference type="Gene3D" id="3.30.40.10">
    <property type="entry name" value="Zinc/RING finger domain, C3HC4 (zinc finger)"/>
    <property type="match status" value="1"/>
</dbReference>
<feature type="region of interest" description="Disordered" evidence="3">
    <location>
        <begin position="620"/>
        <end position="642"/>
    </location>
</feature>
<feature type="coiled-coil region" evidence="2">
    <location>
        <begin position="722"/>
        <end position="749"/>
    </location>
</feature>
<dbReference type="AlphaFoldDB" id="A0A2Z6M3K0"/>
<feature type="domain" description="RING-type" evidence="4">
    <location>
        <begin position="781"/>
        <end position="820"/>
    </location>
</feature>
<feature type="region of interest" description="Disordered" evidence="3">
    <location>
        <begin position="105"/>
        <end position="131"/>
    </location>
</feature>
<feature type="compositionally biased region" description="Low complexity" evidence="3">
    <location>
        <begin position="360"/>
        <end position="369"/>
    </location>
</feature>
<evidence type="ECO:0000256" key="2">
    <source>
        <dbReference type="SAM" id="Coils"/>
    </source>
</evidence>
<dbReference type="InterPro" id="IPR001841">
    <property type="entry name" value="Znf_RING"/>
</dbReference>
<keyword evidence="1" id="KW-0862">Zinc</keyword>
<feature type="compositionally biased region" description="Polar residues" evidence="3">
    <location>
        <begin position="695"/>
        <end position="713"/>
    </location>
</feature>
<feature type="region of interest" description="Disordered" evidence="3">
    <location>
        <begin position="457"/>
        <end position="483"/>
    </location>
</feature>
<organism evidence="5 6">
    <name type="scientific">Trifolium subterraneum</name>
    <name type="common">Subterranean clover</name>
    <dbReference type="NCBI Taxonomy" id="3900"/>
    <lineage>
        <taxon>Eukaryota</taxon>
        <taxon>Viridiplantae</taxon>
        <taxon>Streptophyta</taxon>
        <taxon>Embryophyta</taxon>
        <taxon>Tracheophyta</taxon>
        <taxon>Spermatophyta</taxon>
        <taxon>Magnoliopsida</taxon>
        <taxon>eudicotyledons</taxon>
        <taxon>Gunneridae</taxon>
        <taxon>Pentapetalae</taxon>
        <taxon>rosids</taxon>
        <taxon>fabids</taxon>
        <taxon>Fabales</taxon>
        <taxon>Fabaceae</taxon>
        <taxon>Papilionoideae</taxon>
        <taxon>50 kb inversion clade</taxon>
        <taxon>NPAAA clade</taxon>
        <taxon>Hologalegina</taxon>
        <taxon>IRL clade</taxon>
        <taxon>Trifolieae</taxon>
        <taxon>Trifolium</taxon>
    </lineage>
</organism>
<dbReference type="PANTHER" id="PTHR47820:SF3">
    <property type="entry name" value="OS07G0499800 PROTEIN"/>
    <property type="match status" value="1"/>
</dbReference>
<evidence type="ECO:0000256" key="1">
    <source>
        <dbReference type="PROSITE-ProRule" id="PRU00175"/>
    </source>
</evidence>
<dbReference type="SMART" id="SM00184">
    <property type="entry name" value="RING"/>
    <property type="match status" value="1"/>
</dbReference>
<name>A0A2Z6M3K0_TRISU</name>
<dbReference type="Proteomes" id="UP000242715">
    <property type="component" value="Unassembled WGS sequence"/>
</dbReference>
<gene>
    <name evidence="5" type="ORF">TSUD_82620</name>
</gene>
<dbReference type="PANTHER" id="PTHR47820">
    <property type="entry name" value="BNAC05G24000D PROTEIN"/>
    <property type="match status" value="1"/>
</dbReference>